<feature type="chain" id="PRO_5045914683" evidence="14">
    <location>
        <begin position="19"/>
        <end position="819"/>
    </location>
</feature>
<evidence type="ECO:0000256" key="1">
    <source>
        <dbReference type="ARBA" id="ARBA00004571"/>
    </source>
</evidence>
<evidence type="ECO:0000256" key="3">
    <source>
        <dbReference type="ARBA" id="ARBA00022452"/>
    </source>
</evidence>
<dbReference type="InterPro" id="IPR039426">
    <property type="entry name" value="TonB-dep_rcpt-like"/>
</dbReference>
<keyword evidence="17" id="KW-0675">Receptor</keyword>
<protein>
    <submittedName>
        <fullName evidence="17">TonB-dependent receptor</fullName>
    </submittedName>
</protein>
<dbReference type="PROSITE" id="PS52016">
    <property type="entry name" value="TONB_DEPENDENT_REC_3"/>
    <property type="match status" value="1"/>
</dbReference>
<feature type="signal peptide" evidence="14">
    <location>
        <begin position="1"/>
        <end position="18"/>
    </location>
</feature>
<evidence type="ECO:0000256" key="10">
    <source>
        <dbReference type="ARBA" id="ARBA00023237"/>
    </source>
</evidence>
<keyword evidence="7" id="KW-0406">Ion transport</keyword>
<feature type="region of interest" description="Disordered" evidence="13">
    <location>
        <begin position="25"/>
        <end position="60"/>
    </location>
</feature>
<dbReference type="InterPro" id="IPR036942">
    <property type="entry name" value="Beta-barrel_TonB_sf"/>
</dbReference>
<evidence type="ECO:0000256" key="5">
    <source>
        <dbReference type="ARBA" id="ARBA00022692"/>
    </source>
</evidence>
<evidence type="ECO:0000313" key="18">
    <source>
        <dbReference type="Proteomes" id="UP000759103"/>
    </source>
</evidence>
<evidence type="ECO:0000259" key="15">
    <source>
        <dbReference type="Pfam" id="PF00593"/>
    </source>
</evidence>
<dbReference type="InterPro" id="IPR000531">
    <property type="entry name" value="Beta-barrel_TonB"/>
</dbReference>
<comment type="caution">
    <text evidence="17">The sequence shown here is derived from an EMBL/GenBank/DDBJ whole genome shotgun (WGS) entry which is preliminary data.</text>
</comment>
<dbReference type="SUPFAM" id="SSF56935">
    <property type="entry name" value="Porins"/>
    <property type="match status" value="1"/>
</dbReference>
<evidence type="ECO:0000256" key="13">
    <source>
        <dbReference type="SAM" id="MobiDB-lite"/>
    </source>
</evidence>
<evidence type="ECO:0000259" key="16">
    <source>
        <dbReference type="Pfam" id="PF07715"/>
    </source>
</evidence>
<proteinExistence type="inferred from homology"/>
<evidence type="ECO:0000256" key="7">
    <source>
        <dbReference type="ARBA" id="ARBA00023065"/>
    </source>
</evidence>
<keyword evidence="8 12" id="KW-0798">TonB box</keyword>
<keyword evidence="14" id="KW-0732">Signal</keyword>
<dbReference type="Proteomes" id="UP000759103">
    <property type="component" value="Unassembled WGS sequence"/>
</dbReference>
<comment type="similarity">
    <text evidence="11 12">Belongs to the TonB-dependent receptor family.</text>
</comment>
<accession>A0ABS7BJB4</accession>
<keyword evidence="18" id="KW-1185">Reference proteome</keyword>
<sequence length="819" mass="87404">MSLTLALLLAQAAVPSAAADQAAGAPADAAPSQDDAVVRGAVDGSGDNERGRLGPAQQGGGDIVVTARRRAESVQRVPLAVSVIGGTALAETGAYNVSRLTQIQPTLQFYSTNPRNSAANIRGLGAPFGLTNDGIEQGVGIYVDQVYYSRIASATFDFTDTERIEILRGPQGTLYGKNTTAGAINITTRRPSFTPEARVELTAGNLEFLQAKASASGPLIDDTLAIRLSASVTSRRGTIYNTRTGAYVNAQDNRSLRGQLFWQAASNLDLTLAGDYNHQDPECCAQIFARVGRTQRPLARQYEALAAAFGYEPPSRNAFDRLTDLDTPLRARQELGGVSLVANWDVGAATLTSVSAWRLWDWDPSNDRDFIGLPITTVSASPSQQKQVSQELRVASNGQHRVDYVAGLFYFRQTIDTQGLQVQGPAASRWLLNPGDPPFGANGCARPSSAACNPAILDGLTARNTIGFTNTSAAAFGKLTWHLGDSFSIAPGVRVNYDKKRGSYVSVVTTGSGSTTLTSDQRGVLAPQSYAPDFDNWNVSGDITAAWDIAADVHGYATYARSYKSGGINLSGLPLDAGNNPILSAATVKPEKVNHYELGLKTQFLDRRATVNLAAFWTDISDYQATVTNGQLGVLRGYLANAGKVRTRGVELDSAFHPTTRLNVYANAAYTDAKYVDFTDAPCPPELSGGTSSPANCDISGQRLPGISKWAFSYGAEYAVPVTLGGEGGNVYLGYDGSYRSDFSSNPSESIYTNIHGYSISNVRLGYRSDRGLNAFLWLRNAFDQDYYELLATQSGNTGLVVGQPGDPRTYGVTVSASF</sequence>
<evidence type="ECO:0000256" key="8">
    <source>
        <dbReference type="ARBA" id="ARBA00023077"/>
    </source>
</evidence>
<keyword evidence="5 11" id="KW-0812">Transmembrane</keyword>
<name>A0ABS7BJB4_9SPHN</name>
<dbReference type="Pfam" id="PF07715">
    <property type="entry name" value="Plug"/>
    <property type="match status" value="1"/>
</dbReference>
<evidence type="ECO:0000256" key="2">
    <source>
        <dbReference type="ARBA" id="ARBA00022448"/>
    </source>
</evidence>
<dbReference type="PANTHER" id="PTHR32552">
    <property type="entry name" value="FERRICHROME IRON RECEPTOR-RELATED"/>
    <property type="match status" value="1"/>
</dbReference>
<keyword evidence="4" id="KW-0410">Iron transport</keyword>
<dbReference type="Pfam" id="PF00593">
    <property type="entry name" value="TonB_dep_Rec_b-barrel"/>
    <property type="match status" value="1"/>
</dbReference>
<keyword evidence="3 11" id="KW-1134">Transmembrane beta strand</keyword>
<feature type="domain" description="TonB-dependent receptor plug" evidence="16">
    <location>
        <begin position="74"/>
        <end position="183"/>
    </location>
</feature>
<organism evidence="17 18">
    <name type="scientific">Sphingomonas citri</name>
    <dbReference type="NCBI Taxonomy" id="2862499"/>
    <lineage>
        <taxon>Bacteria</taxon>
        <taxon>Pseudomonadati</taxon>
        <taxon>Pseudomonadota</taxon>
        <taxon>Alphaproteobacteria</taxon>
        <taxon>Sphingomonadales</taxon>
        <taxon>Sphingomonadaceae</taxon>
        <taxon>Sphingomonas</taxon>
    </lineage>
</organism>
<dbReference type="EMBL" id="JAHXZN010000001">
    <property type="protein sequence ID" value="MBW6529519.1"/>
    <property type="molecule type" value="Genomic_DNA"/>
</dbReference>
<dbReference type="CDD" id="cd01347">
    <property type="entry name" value="ligand_gated_channel"/>
    <property type="match status" value="1"/>
</dbReference>
<feature type="compositionally biased region" description="Low complexity" evidence="13">
    <location>
        <begin position="25"/>
        <end position="35"/>
    </location>
</feature>
<dbReference type="Gene3D" id="2.40.170.20">
    <property type="entry name" value="TonB-dependent receptor, beta-barrel domain"/>
    <property type="match status" value="1"/>
</dbReference>
<dbReference type="PANTHER" id="PTHR32552:SF81">
    <property type="entry name" value="TONB-DEPENDENT OUTER MEMBRANE RECEPTOR"/>
    <property type="match status" value="1"/>
</dbReference>
<evidence type="ECO:0000256" key="11">
    <source>
        <dbReference type="PROSITE-ProRule" id="PRU01360"/>
    </source>
</evidence>
<comment type="subcellular location">
    <subcellularLocation>
        <location evidence="1 11">Cell outer membrane</location>
        <topology evidence="1 11">Multi-pass membrane protein</topology>
    </subcellularLocation>
</comment>
<feature type="domain" description="TonB-dependent receptor-like beta-barrel" evidence="15">
    <location>
        <begin position="315"/>
        <end position="781"/>
    </location>
</feature>
<evidence type="ECO:0000256" key="4">
    <source>
        <dbReference type="ARBA" id="ARBA00022496"/>
    </source>
</evidence>
<evidence type="ECO:0000313" key="17">
    <source>
        <dbReference type="EMBL" id="MBW6529519.1"/>
    </source>
</evidence>
<keyword evidence="10 11" id="KW-0998">Cell outer membrane</keyword>
<gene>
    <name evidence="17" type="ORF">KZ820_02110</name>
</gene>
<dbReference type="RefSeq" id="WP_219747053.1">
    <property type="nucleotide sequence ID" value="NZ_JAHXZN010000001.1"/>
</dbReference>
<evidence type="ECO:0000256" key="14">
    <source>
        <dbReference type="SAM" id="SignalP"/>
    </source>
</evidence>
<evidence type="ECO:0000256" key="6">
    <source>
        <dbReference type="ARBA" id="ARBA00023004"/>
    </source>
</evidence>
<keyword evidence="9 11" id="KW-0472">Membrane</keyword>
<keyword evidence="2 11" id="KW-0813">Transport</keyword>
<dbReference type="InterPro" id="IPR012910">
    <property type="entry name" value="Plug_dom"/>
</dbReference>
<evidence type="ECO:0000256" key="9">
    <source>
        <dbReference type="ARBA" id="ARBA00023136"/>
    </source>
</evidence>
<evidence type="ECO:0000256" key="12">
    <source>
        <dbReference type="RuleBase" id="RU003357"/>
    </source>
</evidence>
<reference evidence="17 18" key="1">
    <citation type="submission" date="2021-07" db="EMBL/GenBank/DDBJ databases">
        <title>Sphingomonas sp.</title>
        <authorList>
            <person name="Feng G."/>
            <person name="Li J."/>
            <person name="Pan M."/>
        </authorList>
    </citation>
    <scope>NUCLEOTIDE SEQUENCE [LARGE SCALE GENOMIC DNA]</scope>
    <source>
        <strain evidence="17 18">RRHST34</strain>
    </source>
</reference>
<keyword evidence="6" id="KW-0408">Iron</keyword>